<keyword evidence="3" id="KW-0067">ATP-binding</keyword>
<dbReference type="Proteomes" id="UP000553632">
    <property type="component" value="Unassembled WGS sequence"/>
</dbReference>
<keyword evidence="2" id="KW-0547">Nucleotide-binding</keyword>
<dbReference type="OMA" id="SSWCRTS"/>
<accession>A0A7J6RXI7</accession>
<evidence type="ECO:0000313" key="8">
    <source>
        <dbReference type="Proteomes" id="UP000553632"/>
    </source>
</evidence>
<evidence type="ECO:0000256" key="4">
    <source>
        <dbReference type="ARBA" id="ARBA00023186"/>
    </source>
</evidence>
<dbReference type="PRINTS" id="PR00775">
    <property type="entry name" value="HEATSHOCK90"/>
</dbReference>
<dbReference type="InterPro" id="IPR036890">
    <property type="entry name" value="HATPase_C_sf"/>
</dbReference>
<dbReference type="Gene3D" id="3.30.565.10">
    <property type="entry name" value="Histidine kinase-like ATPase, C-terminal domain"/>
    <property type="match status" value="1"/>
</dbReference>
<dbReference type="GO" id="GO:0005524">
    <property type="term" value="F:ATP binding"/>
    <property type="evidence" value="ECO:0007669"/>
    <property type="project" value="UniProtKB-KW"/>
</dbReference>
<organism evidence="6 9">
    <name type="scientific">Perkinsus olseni</name>
    <name type="common">Perkinsus atlanticus</name>
    <dbReference type="NCBI Taxonomy" id="32597"/>
    <lineage>
        <taxon>Eukaryota</taxon>
        <taxon>Sar</taxon>
        <taxon>Alveolata</taxon>
        <taxon>Perkinsozoa</taxon>
        <taxon>Perkinsea</taxon>
        <taxon>Perkinsida</taxon>
        <taxon>Perkinsidae</taxon>
        <taxon>Perkinsus</taxon>
    </lineage>
</organism>
<reference evidence="8 9" key="1">
    <citation type="submission" date="2020-04" db="EMBL/GenBank/DDBJ databases">
        <title>Perkinsus olseni comparative genomics.</title>
        <authorList>
            <person name="Bogema D.R."/>
        </authorList>
    </citation>
    <scope>NUCLEOTIDE SEQUENCE [LARGE SCALE GENOMIC DNA]</scope>
    <source>
        <strain evidence="6">ATCC PRA-205</strain>
        <strain evidence="7 8">ATCC PRA-207</strain>
    </source>
</reference>
<dbReference type="GO" id="GO:0140662">
    <property type="term" value="F:ATP-dependent protein folding chaperone"/>
    <property type="evidence" value="ECO:0007669"/>
    <property type="project" value="InterPro"/>
</dbReference>
<feature type="compositionally biased region" description="Acidic residues" evidence="5">
    <location>
        <begin position="64"/>
        <end position="81"/>
    </location>
</feature>
<comment type="similarity">
    <text evidence="1">Belongs to the heat shock protein 90 family.</text>
</comment>
<dbReference type="AlphaFoldDB" id="A0A7J6RXI7"/>
<dbReference type="GO" id="GO:0051082">
    <property type="term" value="F:unfolded protein binding"/>
    <property type="evidence" value="ECO:0007669"/>
    <property type="project" value="InterPro"/>
</dbReference>
<evidence type="ECO:0000256" key="3">
    <source>
        <dbReference type="ARBA" id="ARBA00022840"/>
    </source>
</evidence>
<dbReference type="EMBL" id="JABANO010018588">
    <property type="protein sequence ID" value="KAF4731567.1"/>
    <property type="molecule type" value="Genomic_DNA"/>
</dbReference>
<dbReference type="GO" id="GO:0016887">
    <property type="term" value="F:ATP hydrolysis activity"/>
    <property type="evidence" value="ECO:0007669"/>
    <property type="project" value="InterPro"/>
</dbReference>
<gene>
    <name evidence="6" type="ORF">FOZ62_019805</name>
    <name evidence="7" type="ORF">FOZ63_021782</name>
</gene>
<evidence type="ECO:0000256" key="5">
    <source>
        <dbReference type="SAM" id="MobiDB-lite"/>
    </source>
</evidence>
<keyword evidence="4" id="KW-0143">Chaperone</keyword>
<evidence type="ECO:0000313" key="7">
    <source>
        <dbReference type="EMBL" id="KAF4731567.1"/>
    </source>
</evidence>
<feature type="non-terminal residue" evidence="6">
    <location>
        <position position="1"/>
    </location>
</feature>
<dbReference type="InterPro" id="IPR001404">
    <property type="entry name" value="Hsp90_fam"/>
</dbReference>
<dbReference type="SUPFAM" id="SSF55874">
    <property type="entry name" value="ATPase domain of HSP90 chaperone/DNA topoisomerase II/histidine kinase"/>
    <property type="match status" value="1"/>
</dbReference>
<dbReference type="EMBL" id="JABANM010019161">
    <property type="protein sequence ID" value="KAF4724922.1"/>
    <property type="molecule type" value="Genomic_DNA"/>
</dbReference>
<keyword evidence="8" id="KW-1185">Reference proteome</keyword>
<feature type="compositionally biased region" description="Basic and acidic residues" evidence="5">
    <location>
        <begin position="97"/>
        <end position="111"/>
    </location>
</feature>
<comment type="caution">
    <text evidence="6">The sequence shown here is derived from an EMBL/GenBank/DDBJ whole genome shotgun (WGS) entry which is preliminary data.</text>
</comment>
<feature type="region of interest" description="Disordered" evidence="5">
    <location>
        <begin position="57"/>
        <end position="111"/>
    </location>
</feature>
<sequence>ADASFSVGPDPRGDTLGRGTEITLHLKEDAHEYLEESRLKDLATKYSQFVPYPISLKTKKEVETDIDEEESEETDDKEDTDVEVKDEYEVEDEDEEKEKPKKKETVYDYEQ</sequence>
<evidence type="ECO:0000313" key="6">
    <source>
        <dbReference type="EMBL" id="KAF4724922.1"/>
    </source>
</evidence>
<dbReference type="Pfam" id="PF00183">
    <property type="entry name" value="HSP90"/>
    <property type="match status" value="1"/>
</dbReference>
<evidence type="ECO:0000256" key="2">
    <source>
        <dbReference type="ARBA" id="ARBA00022741"/>
    </source>
</evidence>
<protein>
    <submittedName>
        <fullName evidence="6">Uncharacterized protein</fullName>
    </submittedName>
</protein>
<proteinExistence type="inferred from homology"/>
<evidence type="ECO:0000256" key="1">
    <source>
        <dbReference type="ARBA" id="ARBA00008239"/>
    </source>
</evidence>
<dbReference type="PANTHER" id="PTHR11528">
    <property type="entry name" value="HEAT SHOCK PROTEIN 90 FAMILY MEMBER"/>
    <property type="match status" value="1"/>
</dbReference>
<name>A0A7J6RXI7_PEROL</name>
<dbReference type="InterPro" id="IPR020575">
    <property type="entry name" value="Hsp90_N"/>
</dbReference>
<evidence type="ECO:0000313" key="9">
    <source>
        <dbReference type="Proteomes" id="UP000574390"/>
    </source>
</evidence>
<dbReference type="Proteomes" id="UP000574390">
    <property type="component" value="Unassembled WGS sequence"/>
</dbReference>
<feature type="non-terminal residue" evidence="6">
    <location>
        <position position="111"/>
    </location>
</feature>